<gene>
    <name evidence="1" type="ORF">DSO57_1039351</name>
</gene>
<reference evidence="1" key="1">
    <citation type="submission" date="2022-04" db="EMBL/GenBank/DDBJ databases">
        <title>Genome of the entomopathogenic fungus Entomophthora muscae.</title>
        <authorList>
            <person name="Elya C."/>
            <person name="Lovett B.R."/>
            <person name="Lee E."/>
            <person name="Macias A.M."/>
            <person name="Hajek A.E."/>
            <person name="De Bivort B.L."/>
            <person name="Kasson M.T."/>
            <person name="De Fine Licht H.H."/>
            <person name="Stajich J.E."/>
        </authorList>
    </citation>
    <scope>NUCLEOTIDE SEQUENCE</scope>
    <source>
        <strain evidence="1">Berkeley</strain>
    </source>
</reference>
<protein>
    <submittedName>
        <fullName evidence="1">Uncharacterized protein</fullName>
    </submittedName>
</protein>
<keyword evidence="2" id="KW-1185">Reference proteome</keyword>
<dbReference type="EMBL" id="QTSX02007029">
    <property type="protein sequence ID" value="KAJ9051911.1"/>
    <property type="molecule type" value="Genomic_DNA"/>
</dbReference>
<feature type="non-terminal residue" evidence="1">
    <location>
        <position position="1"/>
    </location>
</feature>
<sequence length="149" mass="16606">FTPDYKKATTFNLTEFKGKTMENDMSKKLTTGSIPVGNCPNNNQTCYKCGQLGHLSQDCKQPKANIHHVSPDDSKEDNKPTEDNKEEDEEDSLVAEKTLTASSNNPSPTLDPDPAAKEPPDKEDSLMDPDNSPERYLPDKEEVNKDLLH</sequence>
<evidence type="ECO:0000313" key="2">
    <source>
        <dbReference type="Proteomes" id="UP001165960"/>
    </source>
</evidence>
<comment type="caution">
    <text evidence="1">The sequence shown here is derived from an EMBL/GenBank/DDBJ whole genome shotgun (WGS) entry which is preliminary data.</text>
</comment>
<dbReference type="Proteomes" id="UP001165960">
    <property type="component" value="Unassembled WGS sequence"/>
</dbReference>
<organism evidence="1 2">
    <name type="scientific">Entomophthora muscae</name>
    <dbReference type="NCBI Taxonomy" id="34485"/>
    <lineage>
        <taxon>Eukaryota</taxon>
        <taxon>Fungi</taxon>
        <taxon>Fungi incertae sedis</taxon>
        <taxon>Zoopagomycota</taxon>
        <taxon>Entomophthoromycotina</taxon>
        <taxon>Entomophthoromycetes</taxon>
        <taxon>Entomophthorales</taxon>
        <taxon>Entomophthoraceae</taxon>
        <taxon>Entomophthora</taxon>
    </lineage>
</organism>
<name>A0ACC2RPE2_9FUNG</name>
<accession>A0ACC2RPE2</accession>
<evidence type="ECO:0000313" key="1">
    <source>
        <dbReference type="EMBL" id="KAJ9051911.1"/>
    </source>
</evidence>
<proteinExistence type="predicted"/>